<dbReference type="Gene3D" id="1.10.630.10">
    <property type="entry name" value="Cytochrome P450"/>
    <property type="match status" value="1"/>
</dbReference>
<dbReference type="InterPro" id="IPR036396">
    <property type="entry name" value="Cyt_P450_sf"/>
</dbReference>
<organism evidence="3 4">
    <name type="scientific">Heracleum sosnowskyi</name>
    <dbReference type="NCBI Taxonomy" id="360622"/>
    <lineage>
        <taxon>Eukaryota</taxon>
        <taxon>Viridiplantae</taxon>
        <taxon>Streptophyta</taxon>
        <taxon>Embryophyta</taxon>
        <taxon>Tracheophyta</taxon>
        <taxon>Spermatophyta</taxon>
        <taxon>Magnoliopsida</taxon>
        <taxon>eudicotyledons</taxon>
        <taxon>Gunneridae</taxon>
        <taxon>Pentapetalae</taxon>
        <taxon>asterids</taxon>
        <taxon>campanulids</taxon>
        <taxon>Apiales</taxon>
        <taxon>Apiaceae</taxon>
        <taxon>Apioideae</taxon>
        <taxon>apioid superclade</taxon>
        <taxon>Tordylieae</taxon>
        <taxon>Tordyliinae</taxon>
        <taxon>Heracleum</taxon>
    </lineage>
</organism>
<comment type="caution">
    <text evidence="3">The sequence shown here is derived from an EMBL/GenBank/DDBJ whole genome shotgun (WGS) entry which is preliminary data.</text>
</comment>
<evidence type="ECO:0008006" key="5">
    <source>
        <dbReference type="Google" id="ProtNLM"/>
    </source>
</evidence>
<reference evidence="3" key="2">
    <citation type="submission" date="2023-05" db="EMBL/GenBank/DDBJ databases">
        <authorList>
            <person name="Schelkunov M.I."/>
        </authorList>
    </citation>
    <scope>NUCLEOTIDE SEQUENCE</scope>
    <source>
        <strain evidence="3">Hsosn_3</strain>
        <tissue evidence="3">Leaf</tissue>
    </source>
</reference>
<feature type="transmembrane region" description="Helical" evidence="1">
    <location>
        <begin position="101"/>
        <end position="120"/>
    </location>
</feature>
<dbReference type="EMBL" id="JAUIZM010000003">
    <property type="protein sequence ID" value="KAK1391289.1"/>
    <property type="molecule type" value="Genomic_DNA"/>
</dbReference>
<keyword evidence="1" id="KW-1133">Transmembrane helix</keyword>
<dbReference type="SUPFAM" id="SSF48264">
    <property type="entry name" value="Cytochrome P450"/>
    <property type="match status" value="1"/>
</dbReference>
<feature type="signal peptide" evidence="2">
    <location>
        <begin position="1"/>
        <end position="21"/>
    </location>
</feature>
<evidence type="ECO:0000256" key="2">
    <source>
        <dbReference type="SAM" id="SignalP"/>
    </source>
</evidence>
<reference evidence="3" key="1">
    <citation type="submission" date="2023-02" db="EMBL/GenBank/DDBJ databases">
        <title>Genome of toxic invasive species Heracleum sosnowskyi carries increased number of genes despite the absence of recent whole-genome duplications.</title>
        <authorList>
            <person name="Schelkunov M."/>
            <person name="Shtratnikova V."/>
            <person name="Makarenko M."/>
            <person name="Klepikova A."/>
            <person name="Omelchenko D."/>
            <person name="Novikova G."/>
            <person name="Obukhova E."/>
            <person name="Bogdanov V."/>
            <person name="Penin A."/>
            <person name="Logacheva M."/>
        </authorList>
    </citation>
    <scope>NUCLEOTIDE SEQUENCE</scope>
    <source>
        <strain evidence="3">Hsosn_3</strain>
        <tissue evidence="3">Leaf</tissue>
    </source>
</reference>
<dbReference type="GO" id="GO:0004497">
    <property type="term" value="F:monooxygenase activity"/>
    <property type="evidence" value="ECO:0007669"/>
    <property type="project" value="InterPro"/>
</dbReference>
<protein>
    <recommendedName>
        <fullName evidence="5">Cytochrome P450</fullName>
    </recommendedName>
</protein>
<evidence type="ECO:0000256" key="1">
    <source>
        <dbReference type="SAM" id="Phobius"/>
    </source>
</evidence>
<dbReference type="GO" id="GO:0005506">
    <property type="term" value="F:iron ion binding"/>
    <property type="evidence" value="ECO:0007669"/>
    <property type="project" value="InterPro"/>
</dbReference>
<keyword evidence="2" id="KW-0732">Signal</keyword>
<feature type="chain" id="PRO_5042289339" description="Cytochrome P450" evidence="2">
    <location>
        <begin position="22"/>
        <end position="226"/>
    </location>
</feature>
<evidence type="ECO:0000313" key="3">
    <source>
        <dbReference type="EMBL" id="KAK1391289.1"/>
    </source>
</evidence>
<sequence>MWRRVGMILVVWLSGFGRMFAGAGGALSQPSADASTLDSSEQVYISSLALLKMLKHARLRNCDTAAVPPNVLSIILSQFYSKWRFSSSYFRIWVLEYPFCLRSLTISLTLLLVVIMREILTGTLRKQPKKAGTNREATSAKELYPMRFGESRKHLAAFFPVPLSSRICVGQNLVMVEAKVVLAMVVQQYYLSESFDSPKNIYGRLGDQKPVNLDKMSSKRNQIRQM</sequence>
<gene>
    <name evidence="3" type="ORF">POM88_010345</name>
</gene>
<keyword evidence="1" id="KW-0812">Transmembrane</keyword>
<dbReference type="Proteomes" id="UP001237642">
    <property type="component" value="Unassembled WGS sequence"/>
</dbReference>
<proteinExistence type="predicted"/>
<keyword evidence="4" id="KW-1185">Reference proteome</keyword>
<dbReference type="GO" id="GO:0020037">
    <property type="term" value="F:heme binding"/>
    <property type="evidence" value="ECO:0007669"/>
    <property type="project" value="InterPro"/>
</dbReference>
<dbReference type="AlphaFoldDB" id="A0AAD8IU80"/>
<keyword evidence="1" id="KW-0472">Membrane</keyword>
<evidence type="ECO:0000313" key="4">
    <source>
        <dbReference type="Proteomes" id="UP001237642"/>
    </source>
</evidence>
<accession>A0AAD8IU80</accession>
<dbReference type="GO" id="GO:0016705">
    <property type="term" value="F:oxidoreductase activity, acting on paired donors, with incorporation or reduction of molecular oxygen"/>
    <property type="evidence" value="ECO:0007669"/>
    <property type="project" value="InterPro"/>
</dbReference>
<name>A0AAD8IU80_9APIA</name>